<dbReference type="SUPFAM" id="SSF53098">
    <property type="entry name" value="Ribonuclease H-like"/>
    <property type="match status" value="1"/>
</dbReference>
<dbReference type="InterPro" id="IPR014833">
    <property type="entry name" value="TnsA_N"/>
</dbReference>
<gene>
    <name evidence="2" type="ORF">CU635_11245</name>
    <name evidence="3" type="ORF">CVD25_09955</name>
</gene>
<dbReference type="Pfam" id="PF00665">
    <property type="entry name" value="rve"/>
    <property type="match status" value="1"/>
</dbReference>
<reference evidence="2 4" key="1">
    <citation type="submission" date="2017-11" db="EMBL/GenBank/DDBJ databases">
        <title>Comparitive Functional Genomics of Dry Heat Resistant strains isolated from the Viking Spacecraft.</title>
        <authorList>
            <person name="Seuylemezian A."/>
            <person name="Cooper K."/>
            <person name="Vaishampayan P."/>
        </authorList>
    </citation>
    <scope>NUCLEOTIDE SEQUENCE [LARGE SCALE GENOMIC DNA]</scope>
    <source>
        <strain evidence="2 4">M4.6</strain>
    </source>
</reference>
<dbReference type="InterPro" id="IPR015378">
    <property type="entry name" value="Transposase-like_Mu_C"/>
</dbReference>
<dbReference type="InterPro" id="IPR012337">
    <property type="entry name" value="RNaseH-like_sf"/>
</dbReference>
<name>A0A2N5GMG3_9BACI</name>
<evidence type="ECO:0000313" key="3">
    <source>
        <dbReference type="EMBL" id="PLR96961.1"/>
    </source>
</evidence>
<evidence type="ECO:0000259" key="1">
    <source>
        <dbReference type="PROSITE" id="PS50994"/>
    </source>
</evidence>
<dbReference type="Proteomes" id="UP000234951">
    <property type="component" value="Unassembled WGS sequence"/>
</dbReference>
<sequence length="905" mass="106132">MLTEFEFLMWCEKNNIAKKSQEYINNNIRFAQPARRVGGGSGSTSGRYPSHKMGVTIQWESGKVEGPAVLMLENDEDVLEYYDQPNKIKLEYMDHNGRNRGTLYTPDFFVIRTNGAGWEEWKPNDNMLKISKEQKWKFRQNDDGSWSCPPGEHFAQEKGLSFRVCTTELINWNLHRNYVFLDDYLRRIKKLEVKKEVIDEIKQIVFQDPGITLKDLIDLSLDRKFCADDIYTSIVKNLLYVNLNNAALAEPETVKVFLHKEHAVMFMNLIKSGEQLAKPNLICFEVGSEISWDNSIWKLINIGHTKVSMVSDLGTYNEIPRELFEHLIAENRIIGQTAQQSLENDPIIDIITQASDADYEVANYRMKHVENYLRNGSKEYKNSKEPNLRKVRDWVSKYKEAKELFGYGYVGLLPKNKDKGNRTERFNSSVLELMNWYIEEEYENMVQKNKSVVYGAFKNVCDEKGYISPSLATFCKHIDERPIDEQTGKRQGKRAKYQKTTFYWELERTTPRHGDFPFNICHLDHTELDIELVCSRTGKNLGKPYLSLMVDAFSRRVIAFYLSFDPPSYRSCLMVFRDCVRRYNRLPQQIVVDNGPEFHSVYFETFLAMYEREPKRRPPAEPRYGSILERLFGTTNTRFILNLKGNTKIMKNVRQVTKSVNPKSNAVWDLPNLCVSLEEFFFELYDTIEHPALDQTPREAFVKGLFYSGERRSLHIQNDKTFEILTLPSTARGEATIQQSGVKINYIYYWSNEFISIHHQKKKVKVRYDPFNIAIAYVYLNKRWIQCVSQYYSIFQNMSERELNFITSEMRKSNKNKSRNYTLNAQRIAKFISQIEGNEKFQVLKAKQDEMRKAFRIFYKNEQGKPEVSECHNLQPYEDKDISISGMDSDNYQDDNEVFDVYGEF</sequence>
<dbReference type="PROSITE" id="PS50994">
    <property type="entry name" value="INTEGRASE"/>
    <property type="match status" value="1"/>
</dbReference>
<dbReference type="RefSeq" id="WP_101577450.1">
    <property type="nucleotide sequence ID" value="NZ_PGVA01000024.1"/>
</dbReference>
<dbReference type="EMBL" id="PGVD01000028">
    <property type="protein sequence ID" value="PLR96961.1"/>
    <property type="molecule type" value="Genomic_DNA"/>
</dbReference>
<protein>
    <submittedName>
        <fullName evidence="2">Transposase</fullName>
    </submittedName>
</protein>
<keyword evidence="5" id="KW-1185">Reference proteome</keyword>
<dbReference type="GO" id="GO:0015074">
    <property type="term" value="P:DNA integration"/>
    <property type="evidence" value="ECO:0007669"/>
    <property type="project" value="InterPro"/>
</dbReference>
<accession>A0A2N5GMG3</accession>
<dbReference type="EMBL" id="PGVA01000024">
    <property type="protein sequence ID" value="PLR83035.1"/>
    <property type="molecule type" value="Genomic_DNA"/>
</dbReference>
<dbReference type="Pfam" id="PF09299">
    <property type="entry name" value="Mu-transpos_C"/>
    <property type="match status" value="1"/>
</dbReference>
<proteinExistence type="predicted"/>
<feature type="domain" description="Integrase catalytic" evidence="1">
    <location>
        <begin position="513"/>
        <end position="705"/>
    </location>
</feature>
<evidence type="ECO:0000313" key="5">
    <source>
        <dbReference type="Proteomes" id="UP000235114"/>
    </source>
</evidence>
<reference evidence="3 5" key="2">
    <citation type="submission" date="2017-12" db="EMBL/GenBank/DDBJ databases">
        <title>Comparative Functional Genomics of Dry Heat Resistant strains isolated from the Viking Spacecraft.</title>
        <authorList>
            <person name="Seuylemezian A."/>
            <person name="Cooper K."/>
            <person name="Vaishampayan P."/>
        </authorList>
    </citation>
    <scope>NUCLEOTIDE SEQUENCE [LARGE SCALE GENOMIC DNA]</scope>
    <source>
        <strain evidence="3 5">ATCC 29669</strain>
    </source>
</reference>
<dbReference type="GO" id="GO:0003676">
    <property type="term" value="F:nucleic acid binding"/>
    <property type="evidence" value="ECO:0007669"/>
    <property type="project" value="InterPro"/>
</dbReference>
<dbReference type="OrthoDB" id="501284at2"/>
<dbReference type="Gene3D" id="3.30.420.10">
    <property type="entry name" value="Ribonuclease H-like superfamily/Ribonuclease H"/>
    <property type="match status" value="1"/>
</dbReference>
<dbReference type="AlphaFoldDB" id="A0A2N5GMG3"/>
<dbReference type="Proteomes" id="UP000235114">
    <property type="component" value="Unassembled WGS sequence"/>
</dbReference>
<evidence type="ECO:0000313" key="4">
    <source>
        <dbReference type="Proteomes" id="UP000234951"/>
    </source>
</evidence>
<comment type="caution">
    <text evidence="2">The sequence shown here is derived from an EMBL/GenBank/DDBJ whole genome shotgun (WGS) entry which is preliminary data.</text>
</comment>
<dbReference type="InterPro" id="IPR036397">
    <property type="entry name" value="RNaseH_sf"/>
</dbReference>
<evidence type="ECO:0000313" key="2">
    <source>
        <dbReference type="EMBL" id="PLR83035.1"/>
    </source>
</evidence>
<organism evidence="2 4">
    <name type="scientific">Bacillus canaveralius</name>
    <dbReference type="NCBI Taxonomy" id="1403243"/>
    <lineage>
        <taxon>Bacteria</taxon>
        <taxon>Bacillati</taxon>
        <taxon>Bacillota</taxon>
        <taxon>Bacilli</taxon>
        <taxon>Bacillales</taxon>
        <taxon>Bacillaceae</taxon>
        <taxon>Bacillus</taxon>
    </lineage>
</organism>
<dbReference type="Pfam" id="PF08722">
    <property type="entry name" value="Tn7_TnsA-like_N"/>
    <property type="match status" value="1"/>
</dbReference>
<dbReference type="InterPro" id="IPR001584">
    <property type="entry name" value="Integrase_cat-core"/>
</dbReference>